<keyword evidence="7" id="KW-0256">Endoplasmic reticulum</keyword>
<evidence type="ECO:0000256" key="2">
    <source>
        <dbReference type="ARBA" id="ARBA00004687"/>
    </source>
</evidence>
<dbReference type="RefSeq" id="WP_308122733.1">
    <property type="nucleotide sequence ID" value="NZ_BAAAYV010000005.1"/>
</dbReference>
<comment type="pathway">
    <text evidence="2">Glycolipid biosynthesis; glycosylphosphatidylinositol-anchor biosynthesis.</text>
</comment>
<feature type="transmembrane region" description="Helical" evidence="10">
    <location>
        <begin position="301"/>
        <end position="319"/>
    </location>
</feature>
<dbReference type="EMBL" id="BAAAYV010000005">
    <property type="protein sequence ID" value="GAA3650978.1"/>
    <property type="molecule type" value="Genomic_DNA"/>
</dbReference>
<gene>
    <name evidence="11" type="ORF">GCM10022202_08260</name>
</gene>
<feature type="transmembrane region" description="Helical" evidence="10">
    <location>
        <begin position="230"/>
        <end position="254"/>
    </location>
</feature>
<keyword evidence="8 10" id="KW-1133">Transmembrane helix</keyword>
<comment type="subcellular location">
    <subcellularLocation>
        <location evidence="1">Endoplasmic reticulum membrane</location>
        <topology evidence="1">Multi-pass membrane protein</topology>
    </subcellularLocation>
</comment>
<proteinExistence type="predicted"/>
<organism evidence="11 12">
    <name type="scientific">Microbacterium marinilacus</name>
    <dbReference type="NCBI Taxonomy" id="415209"/>
    <lineage>
        <taxon>Bacteria</taxon>
        <taxon>Bacillati</taxon>
        <taxon>Actinomycetota</taxon>
        <taxon>Actinomycetes</taxon>
        <taxon>Micrococcales</taxon>
        <taxon>Microbacteriaceae</taxon>
        <taxon>Microbacterium</taxon>
    </lineage>
</organism>
<dbReference type="Proteomes" id="UP001410795">
    <property type="component" value="Unassembled WGS sequence"/>
</dbReference>
<evidence type="ECO:0000313" key="11">
    <source>
        <dbReference type="EMBL" id="GAA3650978.1"/>
    </source>
</evidence>
<accession>A0ABP7B7W3</accession>
<evidence type="ECO:0000256" key="9">
    <source>
        <dbReference type="ARBA" id="ARBA00023136"/>
    </source>
</evidence>
<dbReference type="InterPro" id="IPR007315">
    <property type="entry name" value="PIG-V/Gpi18"/>
</dbReference>
<dbReference type="PANTHER" id="PTHR12468:SF2">
    <property type="entry name" value="GPI MANNOSYLTRANSFERASE 2"/>
    <property type="match status" value="1"/>
</dbReference>
<keyword evidence="3" id="KW-0337">GPI-anchor biosynthesis</keyword>
<keyword evidence="12" id="KW-1185">Reference proteome</keyword>
<evidence type="ECO:0000256" key="4">
    <source>
        <dbReference type="ARBA" id="ARBA00022676"/>
    </source>
</evidence>
<feature type="transmembrane region" description="Helical" evidence="10">
    <location>
        <begin position="20"/>
        <end position="41"/>
    </location>
</feature>
<dbReference type="PANTHER" id="PTHR12468">
    <property type="entry name" value="GPI MANNOSYLTRANSFERASE 2"/>
    <property type="match status" value="1"/>
</dbReference>
<evidence type="ECO:0000313" key="12">
    <source>
        <dbReference type="Proteomes" id="UP001410795"/>
    </source>
</evidence>
<keyword evidence="9 10" id="KW-0472">Membrane</keyword>
<reference evidence="12" key="1">
    <citation type="journal article" date="2019" name="Int. J. Syst. Evol. Microbiol.">
        <title>The Global Catalogue of Microorganisms (GCM) 10K type strain sequencing project: providing services to taxonomists for standard genome sequencing and annotation.</title>
        <authorList>
            <consortium name="The Broad Institute Genomics Platform"/>
            <consortium name="The Broad Institute Genome Sequencing Center for Infectious Disease"/>
            <person name="Wu L."/>
            <person name="Ma J."/>
        </authorList>
    </citation>
    <scope>NUCLEOTIDE SEQUENCE [LARGE SCALE GENOMIC DNA]</scope>
    <source>
        <strain evidence="12">JCM 16546</strain>
    </source>
</reference>
<evidence type="ECO:0000256" key="1">
    <source>
        <dbReference type="ARBA" id="ARBA00004477"/>
    </source>
</evidence>
<evidence type="ECO:0000256" key="3">
    <source>
        <dbReference type="ARBA" id="ARBA00022502"/>
    </source>
</evidence>
<feature type="transmembrane region" description="Helical" evidence="10">
    <location>
        <begin position="201"/>
        <end position="218"/>
    </location>
</feature>
<feature type="transmembrane region" description="Helical" evidence="10">
    <location>
        <begin position="143"/>
        <end position="162"/>
    </location>
</feature>
<evidence type="ECO:0000256" key="6">
    <source>
        <dbReference type="ARBA" id="ARBA00022692"/>
    </source>
</evidence>
<keyword evidence="4" id="KW-0328">Glycosyltransferase</keyword>
<evidence type="ECO:0008006" key="13">
    <source>
        <dbReference type="Google" id="ProtNLM"/>
    </source>
</evidence>
<feature type="transmembrane region" description="Helical" evidence="10">
    <location>
        <begin position="339"/>
        <end position="362"/>
    </location>
</feature>
<protein>
    <recommendedName>
        <fullName evidence="13">Glycosyltransferase RgtA/B/C/D-like domain-containing protein</fullName>
    </recommendedName>
</protein>
<feature type="transmembrane region" description="Helical" evidence="10">
    <location>
        <begin position="109"/>
        <end position="131"/>
    </location>
</feature>
<keyword evidence="5" id="KW-0808">Transferase</keyword>
<evidence type="ECO:0000256" key="8">
    <source>
        <dbReference type="ARBA" id="ARBA00022989"/>
    </source>
</evidence>
<evidence type="ECO:0000256" key="5">
    <source>
        <dbReference type="ARBA" id="ARBA00022679"/>
    </source>
</evidence>
<keyword evidence="6 10" id="KW-0812">Transmembrane</keyword>
<evidence type="ECO:0000256" key="7">
    <source>
        <dbReference type="ARBA" id="ARBA00022824"/>
    </source>
</evidence>
<sequence>MADHSVIGTVRAAWRAWPAVARIAAIYVAARVLTTLLMLAVGAGAGSDSRFGADASPATYVLGWDAQWYWLVAVSGYPTELPVDDSGVVSENAWAFMPVYAYLAKVVGFGSWGLGALLISLVSGFAACLLLHRLLRARVGDRAATWAVVLFANSPLAVLFQVGYAESLFLALLLGALLCLALRRWWALYALIPLMGYTRPGVLAFALLLGLYGIWRWMRRATDPLPVREIVHVIALGGLAVVVGFSWQLIAAVVTGRADAYLETELAWRRGWVPGIESFVPFEGWVRAAELWMRLWGLPEWLGYVALAVLVIGAAAGLLSRSVRRLPVEVRLWSASYILYLLAVFFPQSSTFRLLLPLAPLWGAAPRSRAGRSATLVLCLVGQWAWTAAMYGSGNTFWQVP</sequence>
<evidence type="ECO:0000256" key="10">
    <source>
        <dbReference type="SAM" id="Phobius"/>
    </source>
</evidence>
<name>A0ABP7B7W3_9MICO</name>
<comment type="caution">
    <text evidence="11">The sequence shown here is derived from an EMBL/GenBank/DDBJ whole genome shotgun (WGS) entry which is preliminary data.</text>
</comment>